<dbReference type="RefSeq" id="XP_004624982.1">
    <property type="nucleotide sequence ID" value="XM_004624925.1"/>
</dbReference>
<protein>
    <submittedName>
        <fullName evidence="2">Dehydrogenase/reductase SDR family member 7</fullName>
    </submittedName>
</protein>
<evidence type="ECO:0000313" key="1">
    <source>
        <dbReference type="Proteomes" id="UP000515203"/>
    </source>
</evidence>
<dbReference type="SUPFAM" id="SSF51735">
    <property type="entry name" value="NAD(P)-binding Rossmann-fold domains"/>
    <property type="match status" value="1"/>
</dbReference>
<dbReference type="InterPro" id="IPR053011">
    <property type="entry name" value="SDR_family_member_7"/>
</dbReference>
<dbReference type="Gene3D" id="3.40.50.720">
    <property type="entry name" value="NAD(P)-binding Rossmann-like Domain"/>
    <property type="match status" value="1"/>
</dbReference>
<proteinExistence type="predicted"/>
<sequence>MDHFLLLLLTALCALLLLLGLWLLLGADSDLTLRWVEWWGRRPEEELPGMVVWVTGASSGIGEELAYQLSKLGVSLVLSARRENELERVKRRCLVMITQGSSIEMIGRDNSPGFFSSLRIELREYPDIIISNIYPGPVESNAVKNALTRDSTQTFGHDTELFSKMATSRCVQLMLISVANNLKEVWIMERWFLIVTYLWQYMPDFSCWILRVLIKQTKQKLQDSTCDLLKVRTCCHKWQDSFPTAEAYSIEPEEATFLYPSFNCLCIWALVKNSEIHIGVKIPVQETEFISSGKYSALV</sequence>
<keyword evidence="1" id="KW-1185">Reference proteome</keyword>
<dbReference type="PANTHER" id="PTHR44269:SF1">
    <property type="entry name" value="DEHYDROGENASE_REDUCTASE SDR FAMILY MEMBER 7"/>
    <property type="match status" value="1"/>
</dbReference>
<gene>
    <name evidence="2" type="primary">LOC101589996</name>
</gene>
<dbReference type="InterPro" id="IPR036291">
    <property type="entry name" value="NAD(P)-bd_dom_sf"/>
</dbReference>
<accession>A0A6P3EVY8</accession>
<organism evidence="1 2">
    <name type="scientific">Octodon degus</name>
    <name type="common">Degu</name>
    <name type="synonym">Sciurus degus</name>
    <dbReference type="NCBI Taxonomy" id="10160"/>
    <lineage>
        <taxon>Eukaryota</taxon>
        <taxon>Metazoa</taxon>
        <taxon>Chordata</taxon>
        <taxon>Craniata</taxon>
        <taxon>Vertebrata</taxon>
        <taxon>Euteleostomi</taxon>
        <taxon>Mammalia</taxon>
        <taxon>Eutheria</taxon>
        <taxon>Euarchontoglires</taxon>
        <taxon>Glires</taxon>
        <taxon>Rodentia</taxon>
        <taxon>Hystricomorpha</taxon>
        <taxon>Octodontidae</taxon>
        <taxon>Octodon</taxon>
    </lineage>
</organism>
<dbReference type="Pfam" id="PF00106">
    <property type="entry name" value="adh_short"/>
    <property type="match status" value="1"/>
</dbReference>
<dbReference type="Proteomes" id="UP000515203">
    <property type="component" value="Unplaced"/>
</dbReference>
<evidence type="ECO:0000313" key="2">
    <source>
        <dbReference type="RefSeq" id="XP_004624982.1"/>
    </source>
</evidence>
<dbReference type="GeneID" id="101589996"/>
<name>A0A6P3EVY8_OCTDE</name>
<dbReference type="InterPro" id="IPR002347">
    <property type="entry name" value="SDR_fam"/>
</dbReference>
<dbReference type="AlphaFoldDB" id="A0A6P3EVY8"/>
<dbReference type="OrthoDB" id="47007at2759"/>
<reference evidence="2" key="1">
    <citation type="submission" date="2025-08" db="UniProtKB">
        <authorList>
            <consortium name="RefSeq"/>
        </authorList>
    </citation>
    <scope>IDENTIFICATION</scope>
</reference>
<dbReference type="InParanoid" id="A0A6P3EVY8"/>
<dbReference type="PANTHER" id="PTHR44269">
    <property type="entry name" value="DEHYDROGENASE/REDUCTASE SDR FAMILY MEMBER 7-RELATED"/>
    <property type="match status" value="1"/>
</dbReference>